<feature type="chain" id="PRO_5038629716" evidence="1">
    <location>
        <begin position="26"/>
        <end position="302"/>
    </location>
</feature>
<evidence type="ECO:0000313" key="2">
    <source>
        <dbReference type="EMBL" id="KAG5831961.1"/>
    </source>
</evidence>
<evidence type="ECO:0000313" key="3">
    <source>
        <dbReference type="Proteomes" id="UP001044222"/>
    </source>
</evidence>
<reference evidence="2" key="1">
    <citation type="submission" date="2021-01" db="EMBL/GenBank/DDBJ databases">
        <title>A chromosome-scale assembly of European eel, Anguilla anguilla.</title>
        <authorList>
            <person name="Henkel C."/>
            <person name="Jong-Raadsen S.A."/>
            <person name="Dufour S."/>
            <person name="Weltzien F.-A."/>
            <person name="Palstra A.P."/>
            <person name="Pelster B."/>
            <person name="Spaink H.P."/>
            <person name="Van Den Thillart G.E."/>
            <person name="Jansen H."/>
            <person name="Zahm M."/>
            <person name="Klopp C."/>
            <person name="Cedric C."/>
            <person name="Louis A."/>
            <person name="Berthelot C."/>
            <person name="Parey E."/>
            <person name="Roest Crollius H."/>
            <person name="Montfort J."/>
            <person name="Robinson-Rechavi M."/>
            <person name="Bucao C."/>
            <person name="Bouchez O."/>
            <person name="Gislard M."/>
            <person name="Lluch J."/>
            <person name="Milhes M."/>
            <person name="Lampietro C."/>
            <person name="Lopez Roques C."/>
            <person name="Donnadieu C."/>
            <person name="Braasch I."/>
            <person name="Desvignes T."/>
            <person name="Postlethwait J."/>
            <person name="Bobe J."/>
            <person name="Guiguen Y."/>
            <person name="Dirks R."/>
        </authorList>
    </citation>
    <scope>NUCLEOTIDE SEQUENCE</scope>
    <source>
        <strain evidence="2">Tag_6206</strain>
        <tissue evidence="2">Liver</tissue>
    </source>
</reference>
<organism evidence="2 3">
    <name type="scientific">Anguilla anguilla</name>
    <name type="common">European freshwater eel</name>
    <name type="synonym">Muraena anguilla</name>
    <dbReference type="NCBI Taxonomy" id="7936"/>
    <lineage>
        <taxon>Eukaryota</taxon>
        <taxon>Metazoa</taxon>
        <taxon>Chordata</taxon>
        <taxon>Craniata</taxon>
        <taxon>Vertebrata</taxon>
        <taxon>Euteleostomi</taxon>
        <taxon>Actinopterygii</taxon>
        <taxon>Neopterygii</taxon>
        <taxon>Teleostei</taxon>
        <taxon>Anguilliformes</taxon>
        <taxon>Anguillidae</taxon>
        <taxon>Anguilla</taxon>
    </lineage>
</organism>
<name>A0A9D3LKA4_ANGAN</name>
<proteinExistence type="predicted"/>
<accession>A0A9D3LKA4</accession>
<keyword evidence="3" id="KW-1185">Reference proteome</keyword>
<dbReference type="EMBL" id="JAFIRN010000017">
    <property type="protein sequence ID" value="KAG5831961.1"/>
    <property type="molecule type" value="Genomic_DNA"/>
</dbReference>
<protein>
    <submittedName>
        <fullName evidence="2">Uncharacterized protein</fullName>
    </submittedName>
</protein>
<sequence length="302" mass="28879">MLRQGLLRAWLVLWLAQCCLQGGTTLETGLGFGRAQAAGAGLSLGALGTRGIARTAGRYPGAMLGMGAYRGVLGRQMRPGYGALGGYGGYGAGLGLGAGLGMKLPRGYAGGAYGYRGQPFGGYGGFGTYAGAGLGMGGAAGYGAGAAGYPGAGLANGYGAGYGNGYMGGNSYGAGLGLPAVLADGAGLAAKAGKGAVGAGVGPVAGASQLSYGGQPMIPAGLGAMVKADSLGEGAMPYVGQAFQSTALGNQENLGGLAAGLGLDAAANKYGEGAYLGAGVPPAAAKSGKFEMNEFLDNGLNG</sequence>
<dbReference type="AlphaFoldDB" id="A0A9D3LKA4"/>
<comment type="caution">
    <text evidence="2">The sequence shown here is derived from an EMBL/GenBank/DDBJ whole genome shotgun (WGS) entry which is preliminary data.</text>
</comment>
<gene>
    <name evidence="2" type="ORF">ANANG_G00286030</name>
</gene>
<feature type="signal peptide" evidence="1">
    <location>
        <begin position="1"/>
        <end position="25"/>
    </location>
</feature>
<dbReference type="Proteomes" id="UP001044222">
    <property type="component" value="Chromosome 17"/>
</dbReference>
<keyword evidence="1" id="KW-0732">Signal</keyword>
<evidence type="ECO:0000256" key="1">
    <source>
        <dbReference type="SAM" id="SignalP"/>
    </source>
</evidence>